<evidence type="ECO:0000256" key="1">
    <source>
        <dbReference type="ARBA" id="ARBA00004123"/>
    </source>
</evidence>
<dbReference type="PANTHER" id="PTHR47782:SF1">
    <property type="entry name" value="PYRIMIDINE PATHWAY REGULATORY PROTEIN 1"/>
    <property type="match status" value="1"/>
</dbReference>
<comment type="subcellular location">
    <subcellularLocation>
        <location evidence="1">Nucleus</location>
    </subcellularLocation>
</comment>
<keyword evidence="3" id="KW-0862">Zinc</keyword>
<evidence type="ECO:0000313" key="10">
    <source>
        <dbReference type="Proteomes" id="UP000177625"/>
    </source>
</evidence>
<evidence type="ECO:0000256" key="7">
    <source>
        <dbReference type="ARBA" id="ARBA00023242"/>
    </source>
</evidence>
<keyword evidence="10" id="KW-1185">Reference proteome</keyword>
<evidence type="ECO:0000256" key="5">
    <source>
        <dbReference type="ARBA" id="ARBA00023125"/>
    </source>
</evidence>
<dbReference type="GO" id="GO:0000981">
    <property type="term" value="F:DNA-binding transcription factor activity, RNA polymerase II-specific"/>
    <property type="evidence" value="ECO:0007669"/>
    <property type="project" value="TreeGrafter"/>
</dbReference>
<evidence type="ECO:0000256" key="6">
    <source>
        <dbReference type="ARBA" id="ARBA00023163"/>
    </source>
</evidence>
<evidence type="ECO:0000256" key="8">
    <source>
        <dbReference type="SAM" id="MobiDB-lite"/>
    </source>
</evidence>
<evidence type="ECO:0000256" key="3">
    <source>
        <dbReference type="ARBA" id="ARBA00022833"/>
    </source>
</evidence>
<sequence>MMVLDRLRQWEAQAPQLNEIQQKLSKIKGNEVVMLLLRPSPATPNPSHESLQICYESSFVVIRTFDQIFRGDVLVFNWQTIHSIFLAIVTIIYCTWTIPSVTRDTNVETLKVDLKTASNILSALAEYFVDASRGRDMLYELSLATLRRIMDSKGHRRTATDASISQPLVTPDGASDVRSRGAPIAHGHGSQPRAIEADIVSFSNEPLYFPQPSFDDFLSSTAWEELLNQSNGSVTPIDTIMQGVFNGFQPDFGFEQNLELDDMLTGDPDI</sequence>
<keyword evidence="6" id="KW-0804">Transcription</keyword>
<reference evidence="10" key="1">
    <citation type="submission" date="2016-03" db="EMBL/GenBank/DDBJ databases">
        <authorList>
            <person name="Guldener U."/>
        </authorList>
    </citation>
    <scope>NUCLEOTIDE SEQUENCE [LARGE SCALE GENOMIC DNA]</scope>
</reference>
<dbReference type="InterPro" id="IPR052202">
    <property type="entry name" value="Yeast_MetPath_Reg"/>
</dbReference>
<accession>A0A1E1MUC8</accession>
<dbReference type="Proteomes" id="UP000177625">
    <property type="component" value="Unassembled WGS sequence"/>
</dbReference>
<evidence type="ECO:0000256" key="4">
    <source>
        <dbReference type="ARBA" id="ARBA00023015"/>
    </source>
</evidence>
<dbReference type="CDD" id="cd12148">
    <property type="entry name" value="fungal_TF_MHR"/>
    <property type="match status" value="1"/>
</dbReference>
<proteinExistence type="predicted"/>
<evidence type="ECO:0000313" key="9">
    <source>
        <dbReference type="EMBL" id="CZT52661.1"/>
    </source>
</evidence>
<keyword evidence="4" id="KW-0805">Transcription regulation</keyword>
<dbReference type="EMBL" id="FJVC01000611">
    <property type="protein sequence ID" value="CZT52661.1"/>
    <property type="molecule type" value="Genomic_DNA"/>
</dbReference>
<keyword evidence="5" id="KW-0238">DNA-binding</keyword>
<dbReference type="GO" id="GO:0045944">
    <property type="term" value="P:positive regulation of transcription by RNA polymerase II"/>
    <property type="evidence" value="ECO:0007669"/>
    <property type="project" value="TreeGrafter"/>
</dbReference>
<organism evidence="9 10">
    <name type="scientific">Rhynchosporium secalis</name>
    <name type="common">Barley scald fungus</name>
    <dbReference type="NCBI Taxonomy" id="38038"/>
    <lineage>
        <taxon>Eukaryota</taxon>
        <taxon>Fungi</taxon>
        <taxon>Dikarya</taxon>
        <taxon>Ascomycota</taxon>
        <taxon>Pezizomycotina</taxon>
        <taxon>Leotiomycetes</taxon>
        <taxon>Helotiales</taxon>
        <taxon>Ploettnerulaceae</taxon>
        <taxon>Rhynchosporium</taxon>
    </lineage>
</organism>
<dbReference type="AlphaFoldDB" id="A0A1E1MUC8"/>
<keyword evidence="2" id="KW-0479">Metal-binding</keyword>
<evidence type="ECO:0008006" key="11">
    <source>
        <dbReference type="Google" id="ProtNLM"/>
    </source>
</evidence>
<name>A0A1E1MUC8_RHYSE</name>
<dbReference type="GO" id="GO:0046872">
    <property type="term" value="F:metal ion binding"/>
    <property type="evidence" value="ECO:0007669"/>
    <property type="project" value="UniProtKB-KW"/>
</dbReference>
<evidence type="ECO:0000256" key="2">
    <source>
        <dbReference type="ARBA" id="ARBA00022723"/>
    </source>
</evidence>
<dbReference type="GO" id="GO:0005634">
    <property type="term" value="C:nucleus"/>
    <property type="evidence" value="ECO:0007669"/>
    <property type="project" value="UniProtKB-SubCell"/>
</dbReference>
<gene>
    <name evidence="9" type="ORF">RSE6_14015</name>
</gene>
<dbReference type="PANTHER" id="PTHR47782">
    <property type="entry name" value="ZN(II)2CYS6 TRANSCRIPTION FACTOR (EUROFUNG)-RELATED"/>
    <property type="match status" value="1"/>
</dbReference>
<protein>
    <recommendedName>
        <fullName evidence="11">Fungal specific transcription factor</fullName>
    </recommendedName>
</protein>
<keyword evidence="7" id="KW-0539">Nucleus</keyword>
<dbReference type="GO" id="GO:0043565">
    <property type="term" value="F:sequence-specific DNA binding"/>
    <property type="evidence" value="ECO:0007669"/>
    <property type="project" value="TreeGrafter"/>
</dbReference>
<feature type="region of interest" description="Disordered" evidence="8">
    <location>
        <begin position="157"/>
        <end position="189"/>
    </location>
</feature>